<dbReference type="EMBL" id="CM044701">
    <property type="protein sequence ID" value="KAI5681379.1"/>
    <property type="molecule type" value="Genomic_DNA"/>
</dbReference>
<sequence length="130" mass="14569">MFAAPLPDSFEFLRLLLFALASCSRHWLPVPLMVGAEQRRGNPRQRPTGTTADLQPIVGVGHSSELQGSARERKSSTGAPRIITFTTFNHCGCSRDEKKKEWIPPSEEDRLRDRNFAGFRSIKKTTQTGI</sequence>
<evidence type="ECO:0000313" key="2">
    <source>
        <dbReference type="Proteomes" id="UP001060085"/>
    </source>
</evidence>
<organism evidence="1 2">
    <name type="scientific">Catharanthus roseus</name>
    <name type="common">Madagascar periwinkle</name>
    <name type="synonym">Vinca rosea</name>
    <dbReference type="NCBI Taxonomy" id="4058"/>
    <lineage>
        <taxon>Eukaryota</taxon>
        <taxon>Viridiplantae</taxon>
        <taxon>Streptophyta</taxon>
        <taxon>Embryophyta</taxon>
        <taxon>Tracheophyta</taxon>
        <taxon>Spermatophyta</taxon>
        <taxon>Magnoliopsida</taxon>
        <taxon>eudicotyledons</taxon>
        <taxon>Gunneridae</taxon>
        <taxon>Pentapetalae</taxon>
        <taxon>asterids</taxon>
        <taxon>lamiids</taxon>
        <taxon>Gentianales</taxon>
        <taxon>Apocynaceae</taxon>
        <taxon>Rauvolfioideae</taxon>
        <taxon>Vinceae</taxon>
        <taxon>Catharanthinae</taxon>
        <taxon>Catharanthus</taxon>
    </lineage>
</organism>
<reference evidence="2" key="1">
    <citation type="journal article" date="2023" name="Nat. Plants">
        <title>Single-cell RNA sequencing provides a high-resolution roadmap for understanding the multicellular compartmentation of specialized metabolism.</title>
        <authorList>
            <person name="Sun S."/>
            <person name="Shen X."/>
            <person name="Li Y."/>
            <person name="Li Y."/>
            <person name="Wang S."/>
            <person name="Li R."/>
            <person name="Zhang H."/>
            <person name="Shen G."/>
            <person name="Guo B."/>
            <person name="Wei J."/>
            <person name="Xu J."/>
            <person name="St-Pierre B."/>
            <person name="Chen S."/>
            <person name="Sun C."/>
        </authorList>
    </citation>
    <scope>NUCLEOTIDE SEQUENCE [LARGE SCALE GENOMIC DNA]</scope>
</reference>
<comment type="caution">
    <text evidence="1">The sequence shown here is derived from an EMBL/GenBank/DDBJ whole genome shotgun (WGS) entry which is preliminary data.</text>
</comment>
<name>A0ACC0C8V3_CATRO</name>
<keyword evidence="2" id="KW-1185">Reference proteome</keyword>
<protein>
    <submittedName>
        <fullName evidence="1">Uncharacterized protein</fullName>
    </submittedName>
</protein>
<evidence type="ECO:0000313" key="1">
    <source>
        <dbReference type="EMBL" id="KAI5681379.1"/>
    </source>
</evidence>
<dbReference type="Proteomes" id="UP001060085">
    <property type="component" value="Linkage Group LG01"/>
</dbReference>
<gene>
    <name evidence="1" type="ORF">M9H77_02606</name>
</gene>
<proteinExistence type="predicted"/>
<accession>A0ACC0C8V3</accession>